<dbReference type="OrthoDB" id="348678at2759"/>
<reference evidence="14 16" key="3">
    <citation type="journal article" date="2014" name="Nature">
        <title>Elephant shark genome provides unique insights into gnathostome evolution.</title>
        <authorList>
            <consortium name="International Elephant Shark Genome Sequencing Consortium"/>
            <person name="Venkatesh B."/>
            <person name="Lee A.P."/>
            <person name="Ravi V."/>
            <person name="Maurya A.K."/>
            <person name="Lian M.M."/>
            <person name="Swann J.B."/>
            <person name="Ohta Y."/>
            <person name="Flajnik M.F."/>
            <person name="Sutoh Y."/>
            <person name="Kasahara M."/>
            <person name="Hoon S."/>
            <person name="Gangu V."/>
            <person name="Roy S.W."/>
            <person name="Irimia M."/>
            <person name="Korzh V."/>
            <person name="Kondrychyn I."/>
            <person name="Lim Z.W."/>
            <person name="Tay B.H."/>
            <person name="Tohari S."/>
            <person name="Kong K.W."/>
            <person name="Ho S."/>
            <person name="Lorente-Galdos B."/>
            <person name="Quilez J."/>
            <person name="Marques-Bonet T."/>
            <person name="Raney B.J."/>
            <person name="Ingham P.W."/>
            <person name="Tay A."/>
            <person name="Hillier L.W."/>
            <person name="Minx P."/>
            <person name="Boehm T."/>
            <person name="Wilson R.K."/>
            <person name="Brenner S."/>
            <person name="Warren W.C."/>
        </authorList>
    </citation>
    <scope>NUCLEOTIDE SEQUENCE</scope>
    <source>
        <tissue evidence="14">Liver</tissue>
    </source>
</reference>
<feature type="signal peptide" evidence="10">
    <location>
        <begin position="1"/>
        <end position="21"/>
    </location>
</feature>
<dbReference type="Pfam" id="PF00149">
    <property type="entry name" value="Metallophos"/>
    <property type="match status" value="1"/>
</dbReference>
<evidence type="ECO:0000256" key="10">
    <source>
        <dbReference type="PIRNR" id="PIRNR036767"/>
    </source>
</evidence>
<dbReference type="GO" id="GO:0006685">
    <property type="term" value="P:sphingomyelin catabolic process"/>
    <property type="evidence" value="ECO:0007669"/>
    <property type="project" value="InterPro"/>
</dbReference>
<comment type="similarity">
    <text evidence="2 10">Belongs to the acid sphingomyelinase family.</text>
</comment>
<dbReference type="PANTHER" id="PTHR10340:SF24">
    <property type="entry name" value="ACID SPHINGOMYELINASE-LIKE PHOSPHODIESTERASE 3A"/>
    <property type="match status" value="1"/>
</dbReference>
<dbReference type="GeneID" id="103182314"/>
<evidence type="ECO:0000313" key="16">
    <source>
        <dbReference type="Proteomes" id="UP000314986"/>
    </source>
</evidence>
<evidence type="ECO:0000313" key="15">
    <source>
        <dbReference type="Ensembl" id="ENSCMIP00000026905.1"/>
    </source>
</evidence>
<sequence>MEAVLGAVALLSALALTAASAVPLEPRDPLGGAAGYFWHITDLHLDPTYHLSDDPTKVCNSSRGFPAKHAGPYGAYRCDSPYRLIQSAFQYMKDVFKAGHQPSFMIWTGDSPPHVAVAKLSAKIVINIMHNMTETVKENFKDLQVFPAMGNHDYWPQDQLPVVASEIYNAAADMWKHWLTEDALSTFRKGGFYTQVFNCKITKQTLRIISLNTNLYYSPNKITKKMQDPAGQYEWLEDTLKKAQANKDKVYLIAHVPPGYLPDSLRTTSIRVKDNEKLVTILRKYSGVIVGQFFGHTHRDSMMVLLDEQGNPVNSLFVAPAVTPMKGFLDLVTNNPGIRLFKYSTNDYSLLDFWQYYLNLTEANEEKKPDWKLEYSMTKAYGIKDLNPQSLYNLTNQFLKLHNKEFQKYCYYYIVSYINIVCVGHCKMKQICATRYLDQASYSKCIQEW</sequence>
<dbReference type="STRING" id="7868.ENSCMIP00000026905"/>
<name>V9KTZ9_CALMI</name>
<evidence type="ECO:0000256" key="3">
    <source>
        <dbReference type="ARBA" id="ARBA00022525"/>
    </source>
</evidence>
<evidence type="ECO:0000259" key="13">
    <source>
        <dbReference type="Pfam" id="PF19272"/>
    </source>
</evidence>
<dbReference type="InterPro" id="IPR041805">
    <property type="entry name" value="ASMase/PPN1_MPP"/>
</dbReference>
<feature type="binding site" evidence="11">
    <location>
        <position position="42"/>
    </location>
    <ligand>
        <name>Zn(2+)</name>
        <dbReference type="ChEBI" id="CHEBI:29105"/>
        <label>1</label>
    </ligand>
</feature>
<feature type="binding site" evidence="11">
    <location>
        <position position="44"/>
    </location>
    <ligand>
        <name>Zn(2+)</name>
        <dbReference type="ChEBI" id="CHEBI:29105"/>
        <label>1</label>
    </ligand>
</feature>
<dbReference type="AlphaFoldDB" id="V9KTZ9"/>
<dbReference type="CTD" id="10924"/>
<keyword evidence="16" id="KW-1185">Reference proteome</keyword>
<keyword evidence="3 10" id="KW-0964">Secreted</keyword>
<dbReference type="Ensembl" id="ENSCMIT00000027336.1">
    <property type="protein sequence ID" value="ENSCMIP00000026905.1"/>
    <property type="gene ID" value="ENSCMIG00000011738.1"/>
</dbReference>
<evidence type="ECO:0000256" key="9">
    <source>
        <dbReference type="ARBA" id="ARBA00023180"/>
    </source>
</evidence>
<feature type="binding site" evidence="11">
    <location>
        <position position="110"/>
    </location>
    <ligand>
        <name>Zn(2+)</name>
        <dbReference type="ChEBI" id="CHEBI:29105"/>
        <label>1</label>
    </ligand>
</feature>
<dbReference type="Gene3D" id="3.60.21.10">
    <property type="match status" value="1"/>
</dbReference>
<feature type="binding site" evidence="11">
    <location>
        <position position="298"/>
    </location>
    <ligand>
        <name>Zn(2+)</name>
        <dbReference type="ChEBI" id="CHEBI:29105"/>
        <label>1</label>
    </ligand>
</feature>
<comment type="cofactor">
    <cofactor evidence="11">
        <name>Zn(2+)</name>
        <dbReference type="ChEBI" id="CHEBI:29105"/>
    </cofactor>
    <text evidence="11">Binds 2 Zn(2+) per subunit.</text>
</comment>
<feature type="binding site" evidence="11">
    <location>
        <position position="110"/>
    </location>
    <ligand>
        <name>Zn(2+)</name>
        <dbReference type="ChEBI" id="CHEBI:29105"/>
        <label>2</label>
    </ligand>
</feature>
<dbReference type="RefSeq" id="XP_007897486.1">
    <property type="nucleotide sequence ID" value="XM_007899295.2"/>
</dbReference>
<accession>V9KTZ9</accession>
<dbReference type="GO" id="GO:0016020">
    <property type="term" value="C:membrane"/>
    <property type="evidence" value="ECO:0007669"/>
    <property type="project" value="GOC"/>
</dbReference>
<dbReference type="Proteomes" id="UP000314986">
    <property type="component" value="Unassembled WGS sequence"/>
</dbReference>
<organism evidence="14">
    <name type="scientific">Callorhinchus milii</name>
    <name type="common">Ghost shark</name>
    <dbReference type="NCBI Taxonomy" id="7868"/>
    <lineage>
        <taxon>Eukaryota</taxon>
        <taxon>Metazoa</taxon>
        <taxon>Chordata</taxon>
        <taxon>Craniata</taxon>
        <taxon>Vertebrata</taxon>
        <taxon>Chondrichthyes</taxon>
        <taxon>Holocephali</taxon>
        <taxon>Chimaeriformes</taxon>
        <taxon>Callorhinchidae</taxon>
        <taxon>Callorhinchus</taxon>
    </lineage>
</organism>
<evidence type="ECO:0000256" key="4">
    <source>
        <dbReference type="ARBA" id="ARBA00022723"/>
    </source>
</evidence>
<feature type="chain" id="PRO_5044536707" description="Acid sphingomyelinase-like phosphodiesterase" evidence="10">
    <location>
        <begin position="22"/>
        <end position="449"/>
    </location>
</feature>
<proteinExistence type="evidence at transcript level"/>
<evidence type="ECO:0000256" key="6">
    <source>
        <dbReference type="ARBA" id="ARBA00022801"/>
    </source>
</evidence>
<keyword evidence="5 10" id="KW-0732">Signal</keyword>
<dbReference type="GO" id="GO:0004767">
    <property type="term" value="F:sphingomyelin phosphodiesterase activity"/>
    <property type="evidence" value="ECO:0007669"/>
    <property type="project" value="InterPro"/>
</dbReference>
<reference evidence="16" key="1">
    <citation type="journal article" date="2006" name="Science">
        <title>Ancient noncoding elements conserved in the human genome.</title>
        <authorList>
            <person name="Venkatesh B."/>
            <person name="Kirkness E.F."/>
            <person name="Loh Y.H."/>
            <person name="Halpern A.L."/>
            <person name="Lee A.P."/>
            <person name="Johnson J."/>
            <person name="Dandona N."/>
            <person name="Viswanathan L.D."/>
            <person name="Tay A."/>
            <person name="Venter J.C."/>
            <person name="Strausberg R.L."/>
            <person name="Brenner S."/>
        </authorList>
    </citation>
    <scope>NUCLEOTIDE SEQUENCE [LARGE SCALE GENOMIC DNA]</scope>
</reference>
<evidence type="ECO:0000256" key="1">
    <source>
        <dbReference type="ARBA" id="ARBA00004613"/>
    </source>
</evidence>
<dbReference type="InterPro" id="IPR045473">
    <property type="entry name" value="ASM_C"/>
</dbReference>
<dbReference type="PIRSF" id="PIRSF036767">
    <property type="entry name" value="ASM-like_PDE"/>
    <property type="match status" value="1"/>
</dbReference>
<dbReference type="SUPFAM" id="SSF56300">
    <property type="entry name" value="Metallo-dependent phosphatases"/>
    <property type="match status" value="1"/>
</dbReference>
<evidence type="ECO:0000256" key="7">
    <source>
        <dbReference type="ARBA" id="ARBA00022833"/>
    </source>
</evidence>
<comment type="subcellular location">
    <subcellularLocation>
        <location evidence="1">Secreted</location>
    </subcellularLocation>
</comment>
<evidence type="ECO:0000256" key="2">
    <source>
        <dbReference type="ARBA" id="ARBA00008234"/>
    </source>
</evidence>
<dbReference type="Pfam" id="PF19272">
    <property type="entry name" value="ASMase_C"/>
    <property type="match status" value="1"/>
</dbReference>
<evidence type="ECO:0000256" key="8">
    <source>
        <dbReference type="ARBA" id="ARBA00023157"/>
    </source>
</evidence>
<protein>
    <recommendedName>
        <fullName evidence="10">Acid sphingomyelinase-like phosphodiesterase</fullName>
    </recommendedName>
</protein>
<evidence type="ECO:0000256" key="5">
    <source>
        <dbReference type="ARBA" id="ARBA00022729"/>
    </source>
</evidence>
<dbReference type="InterPro" id="IPR004843">
    <property type="entry name" value="Calcineurin-like_PHP"/>
</dbReference>
<dbReference type="PANTHER" id="PTHR10340">
    <property type="entry name" value="SPHINGOMYELIN PHOSPHODIESTERASE"/>
    <property type="match status" value="1"/>
</dbReference>
<feature type="binding site" evidence="11">
    <location>
        <position position="151"/>
    </location>
    <ligand>
        <name>Zn(2+)</name>
        <dbReference type="ChEBI" id="CHEBI:29105"/>
        <label>2</label>
    </ligand>
</feature>
<dbReference type="InterPro" id="IPR029052">
    <property type="entry name" value="Metallo-depent_PP-like"/>
</dbReference>
<keyword evidence="4 10" id="KW-0479">Metal-binding</keyword>
<dbReference type="GeneTree" id="ENSGT00950000183182"/>
<dbReference type="InterPro" id="IPR017064">
    <property type="entry name" value="ASM-like_Pdiesterase_prd"/>
</dbReference>
<keyword evidence="8" id="KW-1015">Disulfide bond</keyword>
<reference evidence="16" key="2">
    <citation type="journal article" date="2007" name="PLoS Biol.">
        <title>Survey sequencing and comparative analysis of the elephant shark (Callorhinchus milii) genome.</title>
        <authorList>
            <person name="Venkatesh B."/>
            <person name="Kirkness E.F."/>
            <person name="Loh Y.H."/>
            <person name="Halpern A.L."/>
            <person name="Lee A.P."/>
            <person name="Johnson J."/>
            <person name="Dandona N."/>
            <person name="Viswanathan L.D."/>
            <person name="Tay A."/>
            <person name="Venter J.C."/>
            <person name="Strausberg R.L."/>
            <person name="Brenner S."/>
        </authorList>
    </citation>
    <scope>NUCLEOTIDE SEQUENCE [LARGE SCALE GENOMIC DNA]</scope>
</reference>
<keyword evidence="9" id="KW-0325">Glycoprotein</keyword>
<keyword evidence="7 10" id="KW-0862">Zinc</keyword>
<dbReference type="OMA" id="TAWHCRS"/>
<dbReference type="GO" id="GO:0046872">
    <property type="term" value="F:metal ion binding"/>
    <property type="evidence" value="ECO:0007669"/>
    <property type="project" value="UniProtKB-KW"/>
</dbReference>
<feature type="binding site" evidence="11">
    <location>
        <position position="255"/>
    </location>
    <ligand>
        <name>Zn(2+)</name>
        <dbReference type="ChEBI" id="CHEBI:29105"/>
        <label>2</label>
    </ligand>
</feature>
<feature type="domain" description="Sphingomyelin phosphodiesterase C-terminal" evidence="13">
    <location>
        <begin position="311"/>
        <end position="448"/>
    </location>
</feature>
<feature type="domain" description="Calcineurin-like phosphoesterase" evidence="12">
    <location>
        <begin position="37"/>
        <end position="299"/>
    </location>
</feature>
<evidence type="ECO:0000313" key="14">
    <source>
        <dbReference type="EMBL" id="AFP01991.1"/>
    </source>
</evidence>
<gene>
    <name evidence="15" type="primary">smpdl3a</name>
</gene>
<dbReference type="FunFam" id="3.60.21.10:FF:000167">
    <property type="entry name" value="Acid sphingomyelinase-like phosphodiesterase"/>
    <property type="match status" value="1"/>
</dbReference>
<feature type="binding site" evidence="11">
    <location>
        <position position="296"/>
    </location>
    <ligand>
        <name>Zn(2+)</name>
        <dbReference type="ChEBI" id="CHEBI:29105"/>
        <label>2</label>
    </ligand>
</feature>
<evidence type="ECO:0000256" key="11">
    <source>
        <dbReference type="PIRSR" id="PIRSR036767-51"/>
    </source>
</evidence>
<dbReference type="EMBL" id="JW869473">
    <property type="protein sequence ID" value="AFP01991.1"/>
    <property type="molecule type" value="mRNA"/>
</dbReference>
<reference evidence="15" key="4">
    <citation type="submission" date="2025-05" db="UniProtKB">
        <authorList>
            <consortium name="Ensembl"/>
        </authorList>
    </citation>
    <scope>IDENTIFICATION</scope>
</reference>
<keyword evidence="6 10" id="KW-0378">Hydrolase</keyword>
<dbReference type="KEGG" id="cmk:103182314"/>
<dbReference type="CDD" id="cd00842">
    <property type="entry name" value="MPP_ASMase"/>
    <property type="match status" value="1"/>
</dbReference>
<dbReference type="GO" id="GO:0005615">
    <property type="term" value="C:extracellular space"/>
    <property type="evidence" value="ECO:0007669"/>
    <property type="project" value="UniProtKB-UniRule"/>
</dbReference>
<evidence type="ECO:0000259" key="12">
    <source>
        <dbReference type="Pfam" id="PF00149"/>
    </source>
</evidence>